<dbReference type="PROSITE" id="PS51257">
    <property type="entry name" value="PROKAR_LIPOPROTEIN"/>
    <property type="match status" value="1"/>
</dbReference>
<evidence type="ECO:0000313" key="3">
    <source>
        <dbReference type="Proteomes" id="UP001501352"/>
    </source>
</evidence>
<protein>
    <submittedName>
        <fullName evidence="2">Uncharacterized protein</fullName>
    </submittedName>
</protein>
<dbReference type="RefSeq" id="WP_343792361.1">
    <property type="nucleotide sequence ID" value="NZ_BAAAGA010000003.1"/>
</dbReference>
<dbReference type="Proteomes" id="UP001501352">
    <property type="component" value="Unassembled WGS sequence"/>
</dbReference>
<keyword evidence="1" id="KW-0732">Signal</keyword>
<feature type="signal peptide" evidence="1">
    <location>
        <begin position="1"/>
        <end position="22"/>
    </location>
</feature>
<dbReference type="EMBL" id="BAAAGA010000003">
    <property type="protein sequence ID" value="GAA0620546.1"/>
    <property type="molecule type" value="Genomic_DNA"/>
</dbReference>
<feature type="chain" id="PRO_5047123809" evidence="1">
    <location>
        <begin position="23"/>
        <end position="152"/>
    </location>
</feature>
<gene>
    <name evidence="2" type="ORF">GCM10009422_15260</name>
</gene>
<organism evidence="2 3">
    <name type="scientific">Brevundimonas kwangchunensis</name>
    <dbReference type="NCBI Taxonomy" id="322163"/>
    <lineage>
        <taxon>Bacteria</taxon>
        <taxon>Pseudomonadati</taxon>
        <taxon>Pseudomonadota</taxon>
        <taxon>Alphaproteobacteria</taxon>
        <taxon>Caulobacterales</taxon>
        <taxon>Caulobacteraceae</taxon>
        <taxon>Brevundimonas</taxon>
    </lineage>
</organism>
<name>A0ABN1GVH5_9CAUL</name>
<sequence>MKRALLILAASAAACLGGIAQAQSADGGATLSIQRSLSVATVRPMRIDVVSGEVGLSVSTENLADAPAMIQITGDPGRVYRIRVPRSLDDQDLSVIEDLTIWSSNTGDITVSRVSHLDPYGRDMLRVMGRLRLRPGQSTEEVASLPLSIDYE</sequence>
<evidence type="ECO:0000256" key="1">
    <source>
        <dbReference type="SAM" id="SignalP"/>
    </source>
</evidence>
<comment type="caution">
    <text evidence="2">The sequence shown here is derived from an EMBL/GenBank/DDBJ whole genome shotgun (WGS) entry which is preliminary data.</text>
</comment>
<keyword evidence="3" id="KW-1185">Reference proteome</keyword>
<evidence type="ECO:0000313" key="2">
    <source>
        <dbReference type="EMBL" id="GAA0620546.1"/>
    </source>
</evidence>
<accession>A0ABN1GVH5</accession>
<reference evidence="2 3" key="1">
    <citation type="journal article" date="2019" name="Int. J. Syst. Evol. Microbiol.">
        <title>The Global Catalogue of Microorganisms (GCM) 10K type strain sequencing project: providing services to taxonomists for standard genome sequencing and annotation.</title>
        <authorList>
            <consortium name="The Broad Institute Genomics Platform"/>
            <consortium name="The Broad Institute Genome Sequencing Center for Infectious Disease"/>
            <person name="Wu L."/>
            <person name="Ma J."/>
        </authorList>
    </citation>
    <scope>NUCLEOTIDE SEQUENCE [LARGE SCALE GENOMIC DNA]</scope>
    <source>
        <strain evidence="2 3">JCM 12928</strain>
    </source>
</reference>
<proteinExistence type="predicted"/>